<proteinExistence type="predicted"/>
<dbReference type="Proteomes" id="UP001258945">
    <property type="component" value="Unassembled WGS sequence"/>
</dbReference>
<keyword evidence="2" id="KW-1185">Reference proteome</keyword>
<sequence>MTPSQLKKMSRVRQVAYLTYWFNEMFVDPAEETPYESREGGYQYIFGGPYDARDELDDQFSHLVTEGVISLAVEEVENTGIIEWAPSRRHPDQIRNLEDVQREDEEREERKALDDILNELQAGFVPVFGDAREQVLRSSLLDAVANLLQALPPKPQDAVSIGIGHNGAPAEPNEQPVEAVREAATAVKDALSKPEPDALSVARNLSGLRTAAIWLGKKLDKGADKLAESLADQAAKPINWWLVNHLTQGQASKIAADIGQLLERGQAWLHHLVSFMGS</sequence>
<name>A0ABU3MJF6_9PROT</name>
<dbReference type="RefSeq" id="WP_314283297.1">
    <property type="nucleotide sequence ID" value="NZ_JAVVDO010000031.1"/>
</dbReference>
<accession>A0ABU3MJF6</accession>
<reference evidence="1 2" key="1">
    <citation type="journal article" date="2019" name="Microb. Pathog.">
        <title>Comparison of VITEK 2, MALDI-TOF MS, 16S rRNA gene sequencing, and whole-genome sequencing for identification of Roseomonas mucosa.</title>
        <authorList>
            <person name="Rudolph W.W."/>
            <person name="Gunzer F."/>
            <person name="Trauth M."/>
            <person name="Bunk B."/>
            <person name="Bigge R."/>
            <person name="Schrottner P."/>
        </authorList>
    </citation>
    <scope>NUCLEOTIDE SEQUENCE [LARGE SCALE GENOMIC DNA]</scope>
    <source>
        <strain evidence="1 2">DSM 103800</strain>
    </source>
</reference>
<evidence type="ECO:0000313" key="1">
    <source>
        <dbReference type="EMBL" id="MDT8332591.1"/>
    </source>
</evidence>
<comment type="caution">
    <text evidence="1">The sequence shown here is derived from an EMBL/GenBank/DDBJ whole genome shotgun (WGS) entry which is preliminary data.</text>
</comment>
<dbReference type="EMBL" id="JAVVDO010000031">
    <property type="protein sequence ID" value="MDT8332591.1"/>
    <property type="molecule type" value="Genomic_DNA"/>
</dbReference>
<organism evidence="1 2">
    <name type="scientific">Roseomonas gilardii</name>
    <dbReference type="NCBI Taxonomy" id="257708"/>
    <lineage>
        <taxon>Bacteria</taxon>
        <taxon>Pseudomonadati</taxon>
        <taxon>Pseudomonadota</taxon>
        <taxon>Alphaproteobacteria</taxon>
        <taxon>Acetobacterales</taxon>
        <taxon>Roseomonadaceae</taxon>
        <taxon>Roseomonas</taxon>
    </lineage>
</organism>
<protein>
    <submittedName>
        <fullName evidence="1">Uncharacterized protein</fullName>
    </submittedName>
</protein>
<evidence type="ECO:0000313" key="2">
    <source>
        <dbReference type="Proteomes" id="UP001258945"/>
    </source>
</evidence>
<gene>
    <name evidence="1" type="ORF">RQ831_16155</name>
</gene>